<dbReference type="NCBIfam" id="TIGR04534">
    <property type="entry name" value="ELWxxDGT_rpt"/>
    <property type="match status" value="1"/>
</dbReference>
<dbReference type="AlphaFoldDB" id="A0A5C6M5S0"/>
<reference evidence="1 2" key="2">
    <citation type="submission" date="2019-08" db="EMBL/GenBank/DDBJ databases">
        <authorList>
            <person name="Henke P."/>
        </authorList>
    </citation>
    <scope>NUCLEOTIDE SEQUENCE [LARGE SCALE GENOMIC DNA]</scope>
    <source>
        <strain evidence="1">Phe10_nw2017</strain>
    </source>
</reference>
<comment type="caution">
    <text evidence="1">The sequence shown here is derived from an EMBL/GenBank/DDBJ whole genome shotgun (WGS) entry which is preliminary data.</text>
</comment>
<evidence type="ECO:0000313" key="1">
    <source>
        <dbReference type="EMBL" id="TWW09515.1"/>
    </source>
</evidence>
<dbReference type="Proteomes" id="UP000321083">
    <property type="component" value="Unassembled WGS sequence"/>
</dbReference>
<gene>
    <name evidence="1" type="ORF">E3A20_13560</name>
</gene>
<reference evidence="1 2" key="1">
    <citation type="submission" date="2019-08" db="EMBL/GenBank/DDBJ databases">
        <title>100 year-old enigma solved: identification of Planctomyces bekefii, the type genus and species of the phylum Planctomycetes.</title>
        <authorList>
            <person name="Svetlana D.N."/>
            <person name="Overmann J."/>
        </authorList>
    </citation>
    <scope>NUCLEOTIDE SEQUENCE [LARGE SCALE GENOMIC DNA]</scope>
    <source>
        <strain evidence="1">Phe10_nw2017</strain>
    </source>
</reference>
<dbReference type="EMBL" id="SRHE01000253">
    <property type="protein sequence ID" value="TWW09515.1"/>
    <property type="molecule type" value="Genomic_DNA"/>
</dbReference>
<name>A0A5C6M5S0_9PLAN</name>
<proteinExistence type="predicted"/>
<keyword evidence="2" id="KW-1185">Reference proteome</keyword>
<organism evidence="1 2">
    <name type="scientific">Planctomyces bekefii</name>
    <dbReference type="NCBI Taxonomy" id="1653850"/>
    <lineage>
        <taxon>Bacteria</taxon>
        <taxon>Pseudomonadati</taxon>
        <taxon>Planctomycetota</taxon>
        <taxon>Planctomycetia</taxon>
        <taxon>Planctomycetales</taxon>
        <taxon>Planctomycetaceae</taxon>
        <taxon>Planctomyces</taxon>
    </lineage>
</organism>
<protein>
    <recommendedName>
        <fullName evidence="3">Hyalin</fullName>
    </recommendedName>
</protein>
<accession>A0A5C6M5S0</accession>
<dbReference type="InterPro" id="IPR030916">
    <property type="entry name" value="ELWxxDGT_rpt"/>
</dbReference>
<sequence length="481" mass="50691">MKSRIVRLMNQFRGAVRRRRQWSRSPVTEQFESRRLLAATLVADLNPTVTELGPVIYDYGLSQQTATLNGDLYYVDEIDYLHRSLERTGPGGTETVLTTDAYWLTTVGDNLFFSGADAEAGQELFVTDGTAVGTRMLKDINPGGNSNPSLLTPAGNRVFFTADTPLKGTELWVSDGTEAGTRLVKDLLPGPGSSFIQNLTAAGDTVYFSAWLPHCGQELFRSDGTIPGTRLVADIDTQSNGSFPQDLVAVGNLLYFTVQGSAGRELWVSDGLATGTVPVLDGNGQRVTNVRSATALGSSLMFSGSSEGGDELWRATGSAASLVRDIVPGVVGSSPGSLTVLGSLVYFVADDGVHGQELWASDGTETGTAMVTDLNPSGGSGVKYLSASSNLLYFTADDGLSGISVWRSDGTATGTLRLGDMLPGMSLTWSDDPLFTSVGDGMYFQADDGVVSGQIWLTDGTAAGTQVVSTPLAYSDSSSPA</sequence>
<evidence type="ECO:0000313" key="2">
    <source>
        <dbReference type="Proteomes" id="UP000321083"/>
    </source>
</evidence>
<evidence type="ECO:0008006" key="3">
    <source>
        <dbReference type="Google" id="ProtNLM"/>
    </source>
</evidence>